<evidence type="ECO:0008006" key="5">
    <source>
        <dbReference type="Google" id="ProtNLM"/>
    </source>
</evidence>
<feature type="compositionally biased region" description="Low complexity" evidence="2">
    <location>
        <begin position="302"/>
        <end position="311"/>
    </location>
</feature>
<dbReference type="OrthoDB" id="341898at2759"/>
<feature type="compositionally biased region" description="Low complexity" evidence="2">
    <location>
        <begin position="464"/>
        <end position="504"/>
    </location>
</feature>
<dbReference type="PANTHER" id="PTHR16487:SF0">
    <property type="entry name" value="PROTEIN PHOSPHATASE 4 REGULATORY SUBUNIT 2-RELATED"/>
    <property type="match status" value="1"/>
</dbReference>
<feature type="compositionally biased region" description="Basic residues" evidence="2">
    <location>
        <begin position="230"/>
        <end position="239"/>
    </location>
</feature>
<dbReference type="InterPro" id="IPR015267">
    <property type="entry name" value="PPP4R2"/>
</dbReference>
<feature type="compositionally biased region" description="Gly residues" evidence="2">
    <location>
        <begin position="198"/>
        <end position="215"/>
    </location>
</feature>
<proteinExistence type="inferred from homology"/>
<accession>A0A835W156</accession>
<protein>
    <recommendedName>
        <fullName evidence="5">Serine/threonine-protein phosphatase 4 regulatory subunit 2</fullName>
    </recommendedName>
</protein>
<gene>
    <name evidence="3" type="ORF">HXX76_008452</name>
</gene>
<evidence type="ECO:0000256" key="1">
    <source>
        <dbReference type="ARBA" id="ARBA00009207"/>
    </source>
</evidence>
<feature type="region of interest" description="Disordered" evidence="2">
    <location>
        <begin position="165"/>
        <end position="381"/>
    </location>
</feature>
<dbReference type="GO" id="GO:0005634">
    <property type="term" value="C:nucleus"/>
    <property type="evidence" value="ECO:0007669"/>
    <property type="project" value="TreeGrafter"/>
</dbReference>
<dbReference type="GO" id="GO:0030289">
    <property type="term" value="C:protein phosphatase 4 complex"/>
    <property type="evidence" value="ECO:0007669"/>
    <property type="project" value="InterPro"/>
</dbReference>
<feature type="compositionally biased region" description="Gly residues" evidence="2">
    <location>
        <begin position="280"/>
        <end position="301"/>
    </location>
</feature>
<dbReference type="EMBL" id="JAEHOC010000019">
    <property type="protein sequence ID" value="KAG2433393.1"/>
    <property type="molecule type" value="Genomic_DNA"/>
</dbReference>
<keyword evidence="4" id="KW-1185">Reference proteome</keyword>
<comment type="similarity">
    <text evidence="1">Belongs to the PPP4R2 family.</text>
</comment>
<reference evidence="3" key="1">
    <citation type="journal article" date="2020" name="bioRxiv">
        <title>Comparative genomics of Chlamydomonas.</title>
        <authorList>
            <person name="Craig R.J."/>
            <person name="Hasan A.R."/>
            <person name="Ness R.W."/>
            <person name="Keightley P.D."/>
        </authorList>
    </citation>
    <scope>NUCLEOTIDE SEQUENCE</scope>
    <source>
        <strain evidence="3">SAG 7.73</strain>
    </source>
</reference>
<evidence type="ECO:0000256" key="2">
    <source>
        <dbReference type="SAM" id="MobiDB-lite"/>
    </source>
</evidence>
<dbReference type="Pfam" id="PF09184">
    <property type="entry name" value="PPP4R2"/>
    <property type="match status" value="1"/>
</dbReference>
<sequence length="547" mass="52920">MEPAAEASNAAEKIGVERAAASAEPAPPAVPVASESDLIAFTRLPLEERALTPQLRGVLAEAALTGRIRYKWPLLRPLVDFVLEQVLTAYDAETRVEVGPPGPDSVAETIERFQKLLSAFSDAPWTFQRVCEILLEPKRQYSRLPKLALAIEKCLLVTTELPPTAADQLPPPPLLTELGPVNANPAPVYTNSHHHGGGSHGGGHGGGAAGGGGDDSGAAFTQSMLDLRHHPGHHHHHLGNHTGTPEHIEEDHWPEGLPEGKGAFKAAGVGVGLHVPLRPGSGGGSPGSSGHGSPGSSGSPGAGAAAAAAGTTGAGAFGEHGPGHHHPPGPHHPPGGGSPGSAPTAHTLFSAVLGSASPPGPGSRTHAGRGSSPGAGGGEAAAAASASPAAAAATAPPAAGTAGAATAAAGADSSGSGAASAASSGADTDVVMAEGTAAATAAGAPAAMTTPGAENGPSHRPADAAEAAVVGPAGASAASDGDVEMGEPAPRASSEAAALEAAGEGSKGEPAPMQEAGEDGSGADQQGGQKAVASETAPGGEVKSSGG</sequence>
<dbReference type="GO" id="GO:0005737">
    <property type="term" value="C:cytoplasm"/>
    <property type="evidence" value="ECO:0007669"/>
    <property type="project" value="TreeGrafter"/>
</dbReference>
<organism evidence="3 4">
    <name type="scientific">Chlamydomonas incerta</name>
    <dbReference type="NCBI Taxonomy" id="51695"/>
    <lineage>
        <taxon>Eukaryota</taxon>
        <taxon>Viridiplantae</taxon>
        <taxon>Chlorophyta</taxon>
        <taxon>core chlorophytes</taxon>
        <taxon>Chlorophyceae</taxon>
        <taxon>CS clade</taxon>
        <taxon>Chlamydomonadales</taxon>
        <taxon>Chlamydomonadaceae</taxon>
        <taxon>Chlamydomonas</taxon>
    </lineage>
</organism>
<evidence type="ECO:0000313" key="4">
    <source>
        <dbReference type="Proteomes" id="UP000650467"/>
    </source>
</evidence>
<dbReference type="Proteomes" id="UP000650467">
    <property type="component" value="Unassembled WGS sequence"/>
</dbReference>
<comment type="caution">
    <text evidence="3">The sequence shown here is derived from an EMBL/GenBank/DDBJ whole genome shotgun (WGS) entry which is preliminary data.</text>
</comment>
<evidence type="ECO:0000313" key="3">
    <source>
        <dbReference type="EMBL" id="KAG2433393.1"/>
    </source>
</evidence>
<dbReference type="AlphaFoldDB" id="A0A835W156"/>
<feature type="region of interest" description="Disordered" evidence="2">
    <location>
        <begin position="442"/>
        <end position="547"/>
    </location>
</feature>
<dbReference type="PANTHER" id="PTHR16487">
    <property type="entry name" value="PPP4R2-RELATED PROTEIN"/>
    <property type="match status" value="1"/>
</dbReference>
<dbReference type="GO" id="GO:0019888">
    <property type="term" value="F:protein phosphatase regulator activity"/>
    <property type="evidence" value="ECO:0007669"/>
    <property type="project" value="InterPro"/>
</dbReference>
<feature type="compositionally biased region" description="Low complexity" evidence="2">
    <location>
        <begin position="442"/>
        <end position="454"/>
    </location>
</feature>
<name>A0A835W156_CHLIN</name>
<feature type="compositionally biased region" description="Basic and acidic residues" evidence="2">
    <location>
        <begin position="244"/>
        <end position="254"/>
    </location>
</feature>